<dbReference type="PATRIC" id="fig|471514.4.peg.2403"/>
<evidence type="ECO:0000313" key="1">
    <source>
        <dbReference type="EMBL" id="KPV43347.1"/>
    </source>
</evidence>
<organism evidence="1 2">
    <name type="scientific">Alicyclobacillus ferrooxydans</name>
    <dbReference type="NCBI Taxonomy" id="471514"/>
    <lineage>
        <taxon>Bacteria</taxon>
        <taxon>Bacillati</taxon>
        <taxon>Bacillota</taxon>
        <taxon>Bacilli</taxon>
        <taxon>Bacillales</taxon>
        <taxon>Alicyclobacillaceae</taxon>
        <taxon>Alicyclobacillus</taxon>
    </lineage>
</organism>
<protein>
    <submittedName>
        <fullName evidence="1">Uncharacterized protein</fullName>
    </submittedName>
</protein>
<sequence>MNAANERTRAGFADRLLLRARLPVLAAGCCRGRGCLFWRPAAVGGEVADSDQVAVGGEVADSELNFPYLGFCPLIVKNNGRIVRCFLIIPLTAA</sequence>
<comment type="caution">
    <text evidence="1">The sequence shown here is derived from an EMBL/GenBank/DDBJ whole genome shotgun (WGS) entry which is preliminary data.</text>
</comment>
<proteinExistence type="predicted"/>
<dbReference type="AlphaFoldDB" id="A0A0P9CCJ6"/>
<dbReference type="EMBL" id="LJCO01000052">
    <property type="protein sequence ID" value="KPV43347.1"/>
    <property type="molecule type" value="Genomic_DNA"/>
</dbReference>
<accession>A0A0P9CCJ6</accession>
<gene>
    <name evidence="1" type="ORF">AN477_12915</name>
</gene>
<dbReference type="Proteomes" id="UP000050482">
    <property type="component" value="Unassembled WGS sequence"/>
</dbReference>
<name>A0A0P9CCJ6_9BACL</name>
<evidence type="ECO:0000313" key="2">
    <source>
        <dbReference type="Proteomes" id="UP000050482"/>
    </source>
</evidence>
<keyword evidence="2" id="KW-1185">Reference proteome</keyword>
<reference evidence="1 2" key="1">
    <citation type="submission" date="2015-09" db="EMBL/GenBank/DDBJ databases">
        <title>Draft genome sequence of Alicyclobacillus ferrooxydans DSM 22381.</title>
        <authorList>
            <person name="Hemp J."/>
        </authorList>
    </citation>
    <scope>NUCLEOTIDE SEQUENCE [LARGE SCALE GENOMIC DNA]</scope>
    <source>
        <strain evidence="1 2">TC-34</strain>
    </source>
</reference>
<dbReference type="STRING" id="471514.AN477_12915"/>